<dbReference type="EMBL" id="JAJAGO010000016">
    <property type="protein sequence ID" value="MCT2593824.1"/>
    <property type="molecule type" value="Genomic_DNA"/>
</dbReference>
<comment type="caution">
    <text evidence="2">The sequence shown here is derived from an EMBL/GenBank/DDBJ whole genome shotgun (WGS) entry which is preliminary data.</text>
</comment>
<dbReference type="NCBIfam" id="NF038083">
    <property type="entry name" value="CU044_5270_fam"/>
    <property type="match status" value="1"/>
</dbReference>
<sequence length="396" mass="42741">MDEITTVRELRDDAPVPDHARLSPGRQRLTDAMDHRSARLRVWGDWRITSVGAAAAVAAAVLVGTQLAGDAADTPAHPAASNVQQAPDLSDASALLLRAARTAAAQPDPKPRDGQWVYQQTVRGHETGPPPAPKRQESWTLYNDPQFEDWKEGDDHSHGERYEFLAALPEDAEGIFERAREFYPQDPKAPAKEPEALHNFGAATVLLGTYPAPPEGMAKVLRALAELDGMKAVDHLVKDAKGRPAVALFLESAFMYGMRDELLFDPETLRYVGGRTVATEDSDPGSEGPPMKKGDILINGLVSEAALVDKEGQRPPGVEKPEGGASGGLPLESFENMESEDGGSRGKRYVIPVDPEEGGTGRDTGTFKEPESLKEASPKEAEPYTSAEAVQPGERR</sequence>
<protein>
    <submittedName>
        <fullName evidence="2">CU044_5270 family protein</fullName>
    </submittedName>
</protein>
<gene>
    <name evidence="2" type="ORF">LHJ74_28620</name>
</gene>
<accession>A0ABT2K2G1</accession>
<evidence type="ECO:0000256" key="1">
    <source>
        <dbReference type="SAM" id="MobiDB-lite"/>
    </source>
</evidence>
<feature type="region of interest" description="Disordered" evidence="1">
    <location>
        <begin position="312"/>
        <end position="396"/>
    </location>
</feature>
<evidence type="ECO:0000313" key="3">
    <source>
        <dbReference type="Proteomes" id="UP001156389"/>
    </source>
</evidence>
<reference evidence="2 3" key="1">
    <citation type="submission" date="2021-10" db="EMBL/GenBank/DDBJ databases">
        <title>Streptomyces gossypii sp. nov., isolated from soil collected from cotton field.</title>
        <authorList>
            <person name="Ge X."/>
            <person name="Chen X."/>
            <person name="Liu W."/>
        </authorList>
    </citation>
    <scope>NUCLEOTIDE SEQUENCE [LARGE SCALE GENOMIC DNA]</scope>
    <source>
        <strain evidence="2 3">N2-109</strain>
    </source>
</reference>
<organism evidence="2 3">
    <name type="scientific">Streptomyces gossypii</name>
    <dbReference type="NCBI Taxonomy" id="2883101"/>
    <lineage>
        <taxon>Bacteria</taxon>
        <taxon>Bacillati</taxon>
        <taxon>Actinomycetota</taxon>
        <taxon>Actinomycetes</taxon>
        <taxon>Kitasatosporales</taxon>
        <taxon>Streptomycetaceae</taxon>
        <taxon>Streptomyces</taxon>
    </lineage>
</organism>
<dbReference type="Proteomes" id="UP001156389">
    <property type="component" value="Unassembled WGS sequence"/>
</dbReference>
<feature type="region of interest" description="Disordered" evidence="1">
    <location>
        <begin position="1"/>
        <end position="20"/>
    </location>
</feature>
<dbReference type="RefSeq" id="WP_260221120.1">
    <property type="nucleotide sequence ID" value="NZ_JAJAGO010000016.1"/>
</dbReference>
<feature type="compositionally biased region" description="Basic and acidic residues" evidence="1">
    <location>
        <begin position="312"/>
        <end position="322"/>
    </location>
</feature>
<dbReference type="InterPro" id="IPR047789">
    <property type="entry name" value="CU044_5270-like"/>
</dbReference>
<proteinExistence type="predicted"/>
<evidence type="ECO:0000313" key="2">
    <source>
        <dbReference type="EMBL" id="MCT2593824.1"/>
    </source>
</evidence>
<feature type="compositionally biased region" description="Basic and acidic residues" evidence="1">
    <location>
        <begin position="365"/>
        <end position="382"/>
    </location>
</feature>
<keyword evidence="3" id="KW-1185">Reference proteome</keyword>
<name>A0ABT2K2G1_9ACTN</name>